<comment type="caution">
    <text evidence="1">The sequence shown here is derived from an EMBL/GenBank/DDBJ whole genome shotgun (WGS) entry which is preliminary data.</text>
</comment>
<dbReference type="OrthoDB" id="8189408at2759"/>
<name>A0A482W392_ASBVE</name>
<organism evidence="1 2">
    <name type="scientific">Asbolus verrucosus</name>
    <name type="common">Desert ironclad beetle</name>
    <dbReference type="NCBI Taxonomy" id="1661398"/>
    <lineage>
        <taxon>Eukaryota</taxon>
        <taxon>Metazoa</taxon>
        <taxon>Ecdysozoa</taxon>
        <taxon>Arthropoda</taxon>
        <taxon>Hexapoda</taxon>
        <taxon>Insecta</taxon>
        <taxon>Pterygota</taxon>
        <taxon>Neoptera</taxon>
        <taxon>Endopterygota</taxon>
        <taxon>Coleoptera</taxon>
        <taxon>Polyphaga</taxon>
        <taxon>Cucujiformia</taxon>
        <taxon>Tenebrionidae</taxon>
        <taxon>Pimeliinae</taxon>
        <taxon>Asbolus</taxon>
    </lineage>
</organism>
<dbReference type="InterPro" id="IPR033602">
    <property type="entry name" value="CIMAP3"/>
</dbReference>
<dbReference type="PANTHER" id="PTHR31508:SF2">
    <property type="entry name" value="PROTEIN PITCHFORK"/>
    <property type="match status" value="1"/>
</dbReference>
<protein>
    <submittedName>
        <fullName evidence="1">Uncharacterized protein</fullName>
    </submittedName>
</protein>
<dbReference type="Proteomes" id="UP000292052">
    <property type="component" value="Unassembled WGS sequence"/>
</dbReference>
<accession>A0A482W392</accession>
<dbReference type="GO" id="GO:0008092">
    <property type="term" value="F:cytoskeletal protein binding"/>
    <property type="evidence" value="ECO:0007669"/>
    <property type="project" value="TreeGrafter"/>
</dbReference>
<evidence type="ECO:0000313" key="1">
    <source>
        <dbReference type="EMBL" id="RZC39018.1"/>
    </source>
</evidence>
<keyword evidence="2" id="KW-1185">Reference proteome</keyword>
<dbReference type="EMBL" id="QDEB01037979">
    <property type="protein sequence ID" value="RZC39018.1"/>
    <property type="molecule type" value="Genomic_DNA"/>
</dbReference>
<reference evidence="1 2" key="1">
    <citation type="submission" date="2017-03" db="EMBL/GenBank/DDBJ databases">
        <title>Genome of the blue death feigning beetle - Asbolus verrucosus.</title>
        <authorList>
            <person name="Rider S.D."/>
        </authorList>
    </citation>
    <scope>NUCLEOTIDE SEQUENCE [LARGE SCALE GENOMIC DNA]</scope>
    <source>
        <strain evidence="1">Butters</strain>
        <tissue evidence="1">Head and leg muscle</tissue>
    </source>
</reference>
<evidence type="ECO:0000313" key="2">
    <source>
        <dbReference type="Proteomes" id="UP000292052"/>
    </source>
</evidence>
<dbReference type="AlphaFoldDB" id="A0A482W392"/>
<dbReference type="PANTHER" id="PTHR31508">
    <property type="entry name" value="PROTEIN PITCHFORK"/>
    <property type="match status" value="1"/>
</dbReference>
<dbReference type="GO" id="GO:0031344">
    <property type="term" value="P:regulation of cell projection organization"/>
    <property type="evidence" value="ECO:0007669"/>
    <property type="project" value="TreeGrafter"/>
</dbReference>
<gene>
    <name evidence="1" type="ORF">BDFB_001124</name>
</gene>
<sequence length="239" mass="27650">MPNTTVNFDEFQYVVERKPPDPCCFGSKVPRDTNPIGRGLSPFQKMEAPELFPLVGPGNYDKTNATGALHRLLNKVRSNKGAGPLCSDEPRFKENFFLRTPSPTRYNLGQTYRPKRQQKAPFGSNVRRVVSKEETIPGPGTYVREVRKCRRTRFLYNFGHPTMIPTIEIICVSRPTDVCIKCNQICDGDYWHKDRTTYLCHLCWEEEKRGRELYGEKELKTFKVSVLKPFWFNLVTATF</sequence>
<proteinExistence type="predicted"/>